<feature type="compositionally biased region" description="Basic and acidic residues" evidence="10">
    <location>
        <begin position="1053"/>
        <end position="1064"/>
    </location>
</feature>
<proteinExistence type="predicted"/>
<dbReference type="SMART" id="SM00361">
    <property type="entry name" value="RRM_1"/>
    <property type="match status" value="1"/>
</dbReference>
<dbReference type="FunFam" id="3.30.40.10:FF:000006">
    <property type="entry name" value="CCR4-NOT transcription complex subunit 4"/>
    <property type="match status" value="1"/>
</dbReference>
<dbReference type="CDD" id="cd22265">
    <property type="entry name" value="UDM1_RNF168"/>
    <property type="match status" value="1"/>
</dbReference>
<reference evidence="12 13" key="1">
    <citation type="journal article" date="2016" name="Mol. Biol. Evol.">
        <title>Comparative Genomics of Early-Diverging Mushroom-Forming Fungi Provides Insights into the Origins of Lignocellulose Decay Capabilities.</title>
        <authorList>
            <person name="Nagy L.G."/>
            <person name="Riley R."/>
            <person name="Tritt A."/>
            <person name="Adam C."/>
            <person name="Daum C."/>
            <person name="Floudas D."/>
            <person name="Sun H."/>
            <person name="Yadav J.S."/>
            <person name="Pangilinan J."/>
            <person name="Larsson K.H."/>
            <person name="Matsuura K."/>
            <person name="Barry K."/>
            <person name="Labutti K."/>
            <person name="Kuo R."/>
            <person name="Ohm R.A."/>
            <person name="Bhattacharya S.S."/>
            <person name="Shirouzu T."/>
            <person name="Yoshinaga Y."/>
            <person name="Martin F.M."/>
            <person name="Grigoriev I.V."/>
            <person name="Hibbett D.S."/>
        </authorList>
    </citation>
    <scope>NUCLEOTIDE SEQUENCE [LARGE SCALE GENOMIC DNA]</scope>
    <source>
        <strain evidence="12 13">CBS 109695</strain>
    </source>
</reference>
<evidence type="ECO:0000313" key="13">
    <source>
        <dbReference type="Proteomes" id="UP000076532"/>
    </source>
</evidence>
<evidence type="ECO:0000256" key="3">
    <source>
        <dbReference type="ARBA" id="ARBA00022771"/>
    </source>
</evidence>
<dbReference type="InterPro" id="IPR013083">
    <property type="entry name" value="Znf_RING/FYVE/PHD"/>
</dbReference>
<dbReference type="OrthoDB" id="1923159at2759"/>
<feature type="compositionally biased region" description="Pro residues" evidence="10">
    <location>
        <begin position="304"/>
        <end position="314"/>
    </location>
</feature>
<feature type="region of interest" description="Disordered" evidence="10">
    <location>
        <begin position="633"/>
        <end position="792"/>
    </location>
</feature>
<dbReference type="STRING" id="436010.A0A166VBQ9"/>
<evidence type="ECO:0000256" key="6">
    <source>
        <dbReference type="ARBA" id="ARBA00023054"/>
    </source>
</evidence>
<feature type="compositionally biased region" description="Basic and acidic residues" evidence="10">
    <location>
        <begin position="275"/>
        <end position="288"/>
    </location>
</feature>
<evidence type="ECO:0000256" key="9">
    <source>
        <dbReference type="SAM" id="Coils"/>
    </source>
</evidence>
<dbReference type="Gene3D" id="3.30.70.330">
    <property type="match status" value="1"/>
</dbReference>
<evidence type="ECO:0000256" key="1">
    <source>
        <dbReference type="ARBA" id="ARBA00004123"/>
    </source>
</evidence>
<dbReference type="Gene3D" id="3.30.40.10">
    <property type="entry name" value="Zinc/RING finger domain, C3HC4 (zinc finger)"/>
    <property type="match status" value="1"/>
</dbReference>
<feature type="compositionally biased region" description="Low complexity" evidence="10">
    <location>
        <begin position="910"/>
        <end position="922"/>
    </location>
</feature>
<feature type="domain" description="RING-type" evidence="11">
    <location>
        <begin position="46"/>
        <end position="89"/>
    </location>
</feature>
<dbReference type="GO" id="GO:0030014">
    <property type="term" value="C:CCR4-NOT complex"/>
    <property type="evidence" value="ECO:0007669"/>
    <property type="project" value="InterPro"/>
</dbReference>
<keyword evidence="2" id="KW-0479">Metal-binding</keyword>
<evidence type="ECO:0000256" key="4">
    <source>
        <dbReference type="ARBA" id="ARBA00022833"/>
    </source>
</evidence>
<dbReference type="GO" id="GO:0008270">
    <property type="term" value="F:zinc ion binding"/>
    <property type="evidence" value="ECO:0007669"/>
    <property type="project" value="UniProtKB-KW"/>
</dbReference>
<evidence type="ECO:0000256" key="5">
    <source>
        <dbReference type="ARBA" id="ARBA00022884"/>
    </source>
</evidence>
<keyword evidence="6 9" id="KW-0175">Coiled coil</keyword>
<dbReference type="EMBL" id="KV417485">
    <property type="protein sequence ID" value="KZP32553.1"/>
    <property type="molecule type" value="Genomic_DNA"/>
</dbReference>
<dbReference type="SUPFAM" id="SSF57850">
    <property type="entry name" value="RING/U-box"/>
    <property type="match status" value="1"/>
</dbReference>
<dbReference type="SUPFAM" id="SSF54928">
    <property type="entry name" value="RNA-binding domain, RBD"/>
    <property type="match status" value="1"/>
</dbReference>
<feature type="compositionally biased region" description="Pro residues" evidence="10">
    <location>
        <begin position="878"/>
        <end position="890"/>
    </location>
</feature>
<evidence type="ECO:0000313" key="12">
    <source>
        <dbReference type="EMBL" id="KZP32553.1"/>
    </source>
</evidence>
<feature type="compositionally biased region" description="Low complexity" evidence="10">
    <location>
        <begin position="315"/>
        <end position="356"/>
    </location>
</feature>
<comment type="subcellular location">
    <subcellularLocation>
        <location evidence="1">Nucleus</location>
    </subcellularLocation>
</comment>
<dbReference type="PANTHER" id="PTHR12603:SF0">
    <property type="entry name" value="CCR4-NOT TRANSCRIPTION COMPLEX SUBUNIT 4"/>
    <property type="match status" value="1"/>
</dbReference>
<keyword evidence="7" id="KW-0539">Nucleus</keyword>
<evidence type="ECO:0000256" key="8">
    <source>
        <dbReference type="PROSITE-ProRule" id="PRU00175"/>
    </source>
</evidence>
<dbReference type="InterPro" id="IPR001841">
    <property type="entry name" value="Znf_RING"/>
</dbReference>
<dbReference type="GO" id="GO:0004842">
    <property type="term" value="F:ubiquitin-protein transferase activity"/>
    <property type="evidence" value="ECO:0007669"/>
    <property type="project" value="InterPro"/>
</dbReference>
<feature type="compositionally biased region" description="Polar residues" evidence="10">
    <location>
        <begin position="891"/>
        <end position="909"/>
    </location>
</feature>
<feature type="region of interest" description="Disordered" evidence="10">
    <location>
        <begin position="1025"/>
        <end position="1044"/>
    </location>
</feature>
<dbReference type="GO" id="GO:0003723">
    <property type="term" value="F:RNA binding"/>
    <property type="evidence" value="ECO:0007669"/>
    <property type="project" value="UniProtKB-KW"/>
</dbReference>
<feature type="compositionally biased region" description="Polar residues" evidence="10">
    <location>
        <begin position="369"/>
        <end position="384"/>
    </location>
</feature>
<dbReference type="Proteomes" id="UP000076532">
    <property type="component" value="Unassembled WGS sequence"/>
</dbReference>
<name>A0A166VBQ9_9AGAM</name>
<feature type="region of interest" description="Disordered" evidence="10">
    <location>
        <begin position="1053"/>
        <end position="1093"/>
    </location>
</feature>
<keyword evidence="4" id="KW-0862">Zinc</keyword>
<feature type="compositionally biased region" description="Polar residues" evidence="10">
    <location>
        <begin position="936"/>
        <end position="957"/>
    </location>
</feature>
<feature type="compositionally biased region" description="Low complexity" evidence="10">
    <location>
        <begin position="410"/>
        <end position="423"/>
    </location>
</feature>
<feature type="region of interest" description="Disordered" evidence="10">
    <location>
        <begin position="878"/>
        <end position="922"/>
    </location>
</feature>
<dbReference type="Pfam" id="PF14570">
    <property type="entry name" value="zf-RING_4"/>
    <property type="match status" value="1"/>
</dbReference>
<accession>A0A166VBQ9</accession>
<feature type="region of interest" description="Disordered" evidence="10">
    <location>
        <begin position="275"/>
        <end position="485"/>
    </location>
</feature>
<feature type="compositionally biased region" description="Pro residues" evidence="10">
    <location>
        <begin position="446"/>
        <end position="479"/>
    </location>
</feature>
<organism evidence="12 13">
    <name type="scientific">Athelia psychrophila</name>
    <dbReference type="NCBI Taxonomy" id="1759441"/>
    <lineage>
        <taxon>Eukaryota</taxon>
        <taxon>Fungi</taxon>
        <taxon>Dikarya</taxon>
        <taxon>Basidiomycota</taxon>
        <taxon>Agaricomycotina</taxon>
        <taxon>Agaricomycetes</taxon>
        <taxon>Agaricomycetidae</taxon>
        <taxon>Atheliales</taxon>
        <taxon>Atheliaceae</taxon>
        <taxon>Athelia</taxon>
    </lineage>
</organism>
<dbReference type="InterPro" id="IPR039780">
    <property type="entry name" value="Mot2"/>
</dbReference>
<dbReference type="InterPro" id="IPR003954">
    <property type="entry name" value="RRM_euk-type"/>
</dbReference>
<dbReference type="PROSITE" id="PS50089">
    <property type="entry name" value="ZF_RING_2"/>
    <property type="match status" value="1"/>
</dbReference>
<dbReference type="GO" id="GO:0016567">
    <property type="term" value="P:protein ubiquitination"/>
    <property type="evidence" value="ECO:0007669"/>
    <property type="project" value="TreeGrafter"/>
</dbReference>
<feature type="compositionally biased region" description="Polar residues" evidence="10">
    <location>
        <begin position="660"/>
        <end position="670"/>
    </location>
</feature>
<dbReference type="InterPro" id="IPR035979">
    <property type="entry name" value="RBD_domain_sf"/>
</dbReference>
<feature type="region of interest" description="Disordered" evidence="10">
    <location>
        <begin position="936"/>
        <end position="958"/>
    </location>
</feature>
<dbReference type="CDD" id="cd16618">
    <property type="entry name" value="mRING-HC-C4C4_CNOT4"/>
    <property type="match status" value="1"/>
</dbReference>
<protein>
    <recommendedName>
        <fullName evidence="11">RING-type domain-containing protein</fullName>
    </recommendedName>
</protein>
<dbReference type="GO" id="GO:0005634">
    <property type="term" value="C:nucleus"/>
    <property type="evidence" value="ECO:0007669"/>
    <property type="project" value="UniProtKB-SubCell"/>
</dbReference>
<keyword evidence="13" id="KW-1185">Reference proteome</keyword>
<evidence type="ECO:0000256" key="7">
    <source>
        <dbReference type="ARBA" id="ARBA00023242"/>
    </source>
</evidence>
<feature type="coiled-coil region" evidence="9">
    <location>
        <begin position="1377"/>
        <end position="1404"/>
    </location>
</feature>
<evidence type="ECO:0000256" key="2">
    <source>
        <dbReference type="ARBA" id="ARBA00022723"/>
    </source>
</evidence>
<keyword evidence="3 8" id="KW-0863">Zinc-finger</keyword>
<gene>
    <name evidence="12" type="ORF">FIBSPDRAFT_812113</name>
</gene>
<dbReference type="InterPro" id="IPR012677">
    <property type="entry name" value="Nucleotide-bd_a/b_plait_sf"/>
</dbReference>
<dbReference type="PANTHER" id="PTHR12603">
    <property type="entry name" value="CCR4-NOT TRANSCRIPTION COMPLEX RELATED"/>
    <property type="match status" value="1"/>
</dbReference>
<evidence type="ECO:0000256" key="10">
    <source>
        <dbReference type="SAM" id="MobiDB-lite"/>
    </source>
</evidence>
<sequence>MASRLHASLPAPVVHAGFSVSQSKSHVLAGVQDAYWSDDDAEDAECPLCLEEMDISDLNFKPCICGYQVCRFCWHHIKENLNGRCPACRREYTDDAVQFKPIAKEDHKRLTQQKKQRERERKELDALGRRNLANVRVVQRSVVYVVGIGPRFAKEELIPTLRSTEYFGQYGKISKILLVKRTSSGGASPVLGLYITFHRREDAARCIAAVDGTASPGGGRDLMRASYGTTKYCMTFLRGATCSDHACMNLHEWGDEKDCFTKEDLTTLKHTIKDTESRRAASMKKSEESEGLPRTAAWGSKPATPTPPSLPAPAPALNNISNPVSVSMAQRQTRRAGASSRSSRNGQSTVAESRTSSARERRAVSATVLTSTKTPSQASSSRPSTPLGVAKLPPKPPTLAEVKFVKQKESLPPQSPVSSVLESDLGSGSADVAPLSPPIVHQPAISAPPTPHRITPPPGIPPPPGIAAPQRISPPPGIVPSPRLDAPPGISAPPGITAPPGISAPPGLPAPPGLAAPPGLHLPTHSLQAMHSSQPSYQMSTAAQALLDDVRARREVPVSTTYVSPFPDFDRTLQTLSRGDGGGFSFNLDPKLAGDETDSPDVLADFEPDVTAMPFPGSFMDTFPGLHAPASPFMGPPGIPHPHNQHRGMYDPVNARPAEKQSTSGPNYTGSFDPFAEVTDNRAPPARKSSYSPLDEERKTSRFGFARNRQGSTTASSPLHVSSPLSNNDSFYSSNDAPPIPSQWSSRQPQQPEYRYGQSSSQMSSQMNSPMAQHAQPLFAQQQQQQHPQYQSYDTGVVSEAQLRDLIQSSRERVAPVANDSEPTHIKYSTNASFNDPAIMSARFASPVLGSALPQGYPNPALASSMASPHIPFGPPPGLSYPPGISPSPVPSNAYSYGQSSRVDSQTNGSAHVSTSSSPAPSAVLSATDFPALSVEPSSQLAWPETSAETASRQDSQAVAKAEKKAAKKAVAAERALERTKVAQEKAVVKAAEKVKLVQEKAAEKERATALKAEKEQMLKEKLAREKAENDRLKADRAAADAEKEAALKLEHEKAAQAERERSVQTKAATPSQKAKAVASPTKPTSSAANPSGVMQAPLLSKMPKKNKPVTKPIRIPKEEEMLVEDLSAAVSAATSDTPFSAAARPSTSIGSNINNSRAQSVDWIRSSEPTSVAELLEEIDLQNPSMDLPNHSFFDTYKLNPAAKMPLEYGPLVHALSALSVGGGSFANNMPSGSIDNAVSSFQQLLETLTQTISDLLRLLPRTTWDDSSSFDGVLRDMLKGDDFLDDGGDNSPGKEDEVAALTLALERRARWMEVQLSKLEELHRDINTAAVRAVLSFNDSGWDRYAFMPRVGNTLRRFDNIGTIVDVDGPRPMSADELEDKLAVAQEAAVFAEAEVREVMEKMASIRPFEDEEIGEDESDL</sequence>
<dbReference type="InterPro" id="IPR039515">
    <property type="entry name" value="NOT4_mRING-HC-C4C4"/>
</dbReference>
<feature type="compositionally biased region" description="Low complexity" evidence="10">
    <location>
        <begin position="742"/>
        <end position="791"/>
    </location>
</feature>
<keyword evidence="5" id="KW-0694">RNA-binding</keyword>
<feature type="compositionally biased region" description="Polar residues" evidence="10">
    <location>
        <begin position="709"/>
        <end position="736"/>
    </location>
</feature>
<evidence type="ECO:0000259" key="11">
    <source>
        <dbReference type="PROSITE" id="PS50089"/>
    </source>
</evidence>